<dbReference type="AlphaFoldDB" id="A0A830DYD6"/>
<feature type="domain" description="DHHA1" evidence="2">
    <location>
        <begin position="249"/>
        <end position="318"/>
    </location>
</feature>
<dbReference type="Gene3D" id="3.10.310.30">
    <property type="match status" value="1"/>
</dbReference>
<evidence type="ECO:0000313" key="3">
    <source>
        <dbReference type="EMBL" id="GGI68712.1"/>
    </source>
</evidence>
<dbReference type="Pfam" id="PF02272">
    <property type="entry name" value="DHHA1"/>
    <property type="match status" value="1"/>
</dbReference>
<dbReference type="SUPFAM" id="SSF64182">
    <property type="entry name" value="DHH phosphoesterases"/>
    <property type="match status" value="1"/>
</dbReference>
<evidence type="ECO:0000259" key="1">
    <source>
        <dbReference type="Pfam" id="PF01368"/>
    </source>
</evidence>
<dbReference type="GO" id="GO:0003676">
    <property type="term" value="F:nucleic acid binding"/>
    <property type="evidence" value="ECO:0007669"/>
    <property type="project" value="InterPro"/>
</dbReference>
<reference evidence="3" key="2">
    <citation type="submission" date="2020-09" db="EMBL/GenBank/DDBJ databases">
        <authorList>
            <person name="Sun Q."/>
            <person name="Ohkuma M."/>
        </authorList>
    </citation>
    <scope>NUCLEOTIDE SEQUENCE</scope>
    <source>
        <strain evidence="3">JCM 11219</strain>
    </source>
</reference>
<dbReference type="InterPro" id="IPR038763">
    <property type="entry name" value="DHH_sf"/>
</dbReference>
<evidence type="ECO:0000313" key="4">
    <source>
        <dbReference type="Proteomes" id="UP000657075"/>
    </source>
</evidence>
<sequence length="333" mass="36722">MNWLVYQLEKLKELLRSTQRACVITHRHADLDAFACGFAAKELMNKLGLQAFLTIPEGLSHEVKTFLNKLNINYDNSNNCDASSDLIILVDVSTYAQLNEYREVIGGKTVVIFDHHEVHNISPALAVINPSATSCSEVIAEVSRGLGVALSSDTATLLIGGILSDSGRLSRARPETFEVMAWLLKLSGRDYRDIINAMTEEISFSERMARIKGLLRMKAYRINDYIICLSNVNAYESSLADTMIRSGCDVALVASEHENEVRLIGRSNKRILEKLSLAEVFNGLAQYFNGEGGGHAMAAALSIKAKINTNTLLIKALNNIEQKLGDKSTRVTI</sequence>
<protein>
    <submittedName>
        <fullName evidence="3">Phosphoesterase</fullName>
    </submittedName>
</protein>
<dbReference type="InterPro" id="IPR051319">
    <property type="entry name" value="Oligoribo/pAp-PDE_c-di-AMP_PDE"/>
</dbReference>
<evidence type="ECO:0000259" key="2">
    <source>
        <dbReference type="Pfam" id="PF02272"/>
    </source>
</evidence>
<dbReference type="Pfam" id="PF01368">
    <property type="entry name" value="DHH"/>
    <property type="match status" value="1"/>
</dbReference>
<name>A0A830DYD6_9CREN</name>
<dbReference type="InterPro" id="IPR003156">
    <property type="entry name" value="DHHA1_dom"/>
</dbReference>
<comment type="caution">
    <text evidence="3">The sequence shown here is derived from an EMBL/GenBank/DDBJ whole genome shotgun (WGS) entry which is preliminary data.</text>
</comment>
<organism evidence="3 4">
    <name type="scientific">Vulcanisaeta souniana JCM 11219</name>
    <dbReference type="NCBI Taxonomy" id="1293586"/>
    <lineage>
        <taxon>Archaea</taxon>
        <taxon>Thermoproteota</taxon>
        <taxon>Thermoprotei</taxon>
        <taxon>Thermoproteales</taxon>
        <taxon>Thermoproteaceae</taxon>
        <taxon>Vulcanisaeta</taxon>
    </lineage>
</organism>
<dbReference type="PANTHER" id="PTHR47618">
    <property type="entry name" value="BIFUNCTIONAL OLIGORIBONUCLEASE AND PAP PHOSPHATASE NRNA"/>
    <property type="match status" value="1"/>
</dbReference>
<dbReference type="Proteomes" id="UP000657075">
    <property type="component" value="Unassembled WGS sequence"/>
</dbReference>
<dbReference type="Gene3D" id="3.90.1640.10">
    <property type="entry name" value="inorganic pyrophosphatase (n-terminal core)"/>
    <property type="match status" value="1"/>
</dbReference>
<gene>
    <name evidence="3" type="ORF">GCM10007112_02130</name>
</gene>
<dbReference type="PANTHER" id="PTHR47618:SF1">
    <property type="entry name" value="BIFUNCTIONAL OLIGORIBONUCLEASE AND PAP PHOSPHATASE NRNA"/>
    <property type="match status" value="1"/>
</dbReference>
<dbReference type="InterPro" id="IPR001667">
    <property type="entry name" value="DDH_dom"/>
</dbReference>
<accession>A0A830DYD6</accession>
<feature type="domain" description="DDH" evidence="1">
    <location>
        <begin position="22"/>
        <end position="162"/>
    </location>
</feature>
<proteinExistence type="predicted"/>
<dbReference type="EMBL" id="BMNM01000001">
    <property type="protein sequence ID" value="GGI68712.1"/>
    <property type="molecule type" value="Genomic_DNA"/>
</dbReference>
<reference evidence="3" key="1">
    <citation type="journal article" date="2014" name="Int. J. Syst. Evol. Microbiol.">
        <title>Complete genome sequence of Corynebacterium casei LMG S-19264T (=DSM 44701T), isolated from a smear-ripened cheese.</title>
        <authorList>
            <consortium name="US DOE Joint Genome Institute (JGI-PGF)"/>
            <person name="Walter F."/>
            <person name="Albersmeier A."/>
            <person name="Kalinowski J."/>
            <person name="Ruckert C."/>
        </authorList>
    </citation>
    <scope>NUCLEOTIDE SEQUENCE</scope>
    <source>
        <strain evidence="3">JCM 11219</strain>
    </source>
</reference>